<gene>
    <name evidence="11" type="primary">ftsH_1</name>
    <name evidence="11" type="ORF">NCTC12219_00233</name>
</gene>
<evidence type="ECO:0000313" key="12">
    <source>
        <dbReference type="Proteomes" id="UP000255103"/>
    </source>
</evidence>
<feature type="transmembrane region" description="Helical" evidence="9">
    <location>
        <begin position="7"/>
        <end position="26"/>
    </location>
</feature>
<evidence type="ECO:0000256" key="5">
    <source>
        <dbReference type="ARBA" id="ARBA00022801"/>
    </source>
</evidence>
<dbReference type="GO" id="GO:0006508">
    <property type="term" value="P:proteolysis"/>
    <property type="evidence" value="ECO:0007669"/>
    <property type="project" value="UniProtKB-KW"/>
</dbReference>
<dbReference type="Pfam" id="PF01434">
    <property type="entry name" value="Peptidase_M41"/>
    <property type="match status" value="1"/>
</dbReference>
<keyword evidence="9" id="KW-0472">Membrane</keyword>
<dbReference type="EMBL" id="UGHX01000001">
    <property type="protein sequence ID" value="STP10374.1"/>
    <property type="molecule type" value="Genomic_DNA"/>
</dbReference>
<dbReference type="PROSITE" id="PS00674">
    <property type="entry name" value="AAA"/>
    <property type="match status" value="1"/>
</dbReference>
<dbReference type="GO" id="GO:0005886">
    <property type="term" value="C:plasma membrane"/>
    <property type="evidence" value="ECO:0007669"/>
    <property type="project" value="TreeGrafter"/>
</dbReference>
<dbReference type="SMART" id="SM00382">
    <property type="entry name" value="AAA"/>
    <property type="match status" value="1"/>
</dbReference>
<dbReference type="InterPro" id="IPR041569">
    <property type="entry name" value="AAA_lid_3"/>
</dbReference>
<keyword evidence="11" id="KW-0131">Cell cycle</keyword>
<accession>A0A377JRB4</accession>
<dbReference type="GO" id="GO:0030163">
    <property type="term" value="P:protein catabolic process"/>
    <property type="evidence" value="ECO:0007669"/>
    <property type="project" value="TreeGrafter"/>
</dbReference>
<dbReference type="PANTHER" id="PTHR23076">
    <property type="entry name" value="METALLOPROTEASE M41 FTSH"/>
    <property type="match status" value="1"/>
</dbReference>
<keyword evidence="6" id="KW-0862">Zinc</keyword>
<dbReference type="InterPro" id="IPR037219">
    <property type="entry name" value="Peptidase_M41-like"/>
</dbReference>
<evidence type="ECO:0000256" key="6">
    <source>
        <dbReference type="ARBA" id="ARBA00022833"/>
    </source>
</evidence>
<dbReference type="InterPro" id="IPR000642">
    <property type="entry name" value="Peptidase_M41"/>
</dbReference>
<evidence type="ECO:0000256" key="1">
    <source>
        <dbReference type="ARBA" id="ARBA00001947"/>
    </source>
</evidence>
<feature type="transmembrane region" description="Helical" evidence="9">
    <location>
        <begin position="99"/>
        <end position="120"/>
    </location>
</feature>
<dbReference type="Gene3D" id="1.20.58.760">
    <property type="entry name" value="Peptidase M41"/>
    <property type="match status" value="1"/>
</dbReference>
<keyword evidence="5 11" id="KW-0378">Hydrolase</keyword>
<keyword evidence="7" id="KW-0482">Metalloprotease</keyword>
<dbReference type="EC" id="3.4.24.-" evidence="11"/>
<keyword evidence="8" id="KW-0547">Nucleotide-binding</keyword>
<dbReference type="GO" id="GO:0046872">
    <property type="term" value="F:metal ion binding"/>
    <property type="evidence" value="ECO:0007669"/>
    <property type="project" value="UniProtKB-KW"/>
</dbReference>
<dbReference type="PANTHER" id="PTHR23076:SF97">
    <property type="entry name" value="ATP-DEPENDENT ZINC METALLOPROTEASE YME1L1"/>
    <property type="match status" value="1"/>
</dbReference>
<evidence type="ECO:0000256" key="9">
    <source>
        <dbReference type="SAM" id="Phobius"/>
    </source>
</evidence>
<comment type="similarity">
    <text evidence="2">In the C-terminal section; belongs to the peptidase M41 family.</text>
</comment>
<dbReference type="InterPro" id="IPR003960">
    <property type="entry name" value="ATPase_AAA_CS"/>
</dbReference>
<dbReference type="InterPro" id="IPR003959">
    <property type="entry name" value="ATPase_AAA_core"/>
</dbReference>
<evidence type="ECO:0000256" key="7">
    <source>
        <dbReference type="ARBA" id="ARBA00023049"/>
    </source>
</evidence>
<evidence type="ECO:0000259" key="10">
    <source>
        <dbReference type="SMART" id="SM00382"/>
    </source>
</evidence>
<keyword evidence="4" id="KW-0479">Metal-binding</keyword>
<dbReference type="Pfam" id="PF00004">
    <property type="entry name" value="AAA"/>
    <property type="match status" value="1"/>
</dbReference>
<keyword evidence="9" id="KW-1133">Transmembrane helix</keyword>
<dbReference type="SUPFAM" id="SSF52540">
    <property type="entry name" value="P-loop containing nucleoside triphosphate hydrolases"/>
    <property type="match status" value="1"/>
</dbReference>
<dbReference type="Gene3D" id="3.40.50.300">
    <property type="entry name" value="P-loop containing nucleotide triphosphate hydrolases"/>
    <property type="match status" value="1"/>
</dbReference>
<dbReference type="GO" id="GO:0005524">
    <property type="term" value="F:ATP binding"/>
    <property type="evidence" value="ECO:0007669"/>
    <property type="project" value="UniProtKB-KW"/>
</dbReference>
<dbReference type="InterPro" id="IPR003593">
    <property type="entry name" value="AAA+_ATPase"/>
</dbReference>
<dbReference type="Proteomes" id="UP000255103">
    <property type="component" value="Unassembled WGS sequence"/>
</dbReference>
<evidence type="ECO:0000313" key="11">
    <source>
        <dbReference type="EMBL" id="STP10374.1"/>
    </source>
</evidence>
<evidence type="ECO:0000256" key="8">
    <source>
        <dbReference type="RuleBase" id="RU003651"/>
    </source>
</evidence>
<proteinExistence type="inferred from homology"/>
<dbReference type="GO" id="GO:0051301">
    <property type="term" value="P:cell division"/>
    <property type="evidence" value="ECO:0007669"/>
    <property type="project" value="UniProtKB-KW"/>
</dbReference>
<dbReference type="RefSeq" id="WP_115721263.1">
    <property type="nucleotide sequence ID" value="NZ_UGHX01000001.1"/>
</dbReference>
<dbReference type="AlphaFoldDB" id="A0A377JRB4"/>
<keyword evidence="3 11" id="KW-0645">Protease</keyword>
<dbReference type="Gene3D" id="1.10.8.60">
    <property type="match status" value="1"/>
</dbReference>
<evidence type="ECO:0000256" key="4">
    <source>
        <dbReference type="ARBA" id="ARBA00022723"/>
    </source>
</evidence>
<dbReference type="InterPro" id="IPR027417">
    <property type="entry name" value="P-loop_NTPase"/>
</dbReference>
<dbReference type="Pfam" id="PF17862">
    <property type="entry name" value="AAA_lid_3"/>
    <property type="match status" value="1"/>
</dbReference>
<reference evidence="11 12" key="1">
    <citation type="submission" date="2018-06" db="EMBL/GenBank/DDBJ databases">
        <authorList>
            <consortium name="Pathogen Informatics"/>
            <person name="Doyle S."/>
        </authorList>
    </citation>
    <scope>NUCLEOTIDE SEQUENCE [LARGE SCALE GENOMIC DNA]</scope>
    <source>
        <strain evidence="11 12">NCTC12219</strain>
    </source>
</reference>
<dbReference type="FunFam" id="3.40.50.300:FF:002568">
    <property type="entry name" value="Cell division protein (FtsH)"/>
    <property type="match status" value="1"/>
</dbReference>
<dbReference type="GO" id="GO:0004222">
    <property type="term" value="F:metalloendopeptidase activity"/>
    <property type="evidence" value="ECO:0007669"/>
    <property type="project" value="InterPro"/>
</dbReference>
<keyword evidence="9" id="KW-0812">Transmembrane</keyword>
<evidence type="ECO:0000256" key="3">
    <source>
        <dbReference type="ARBA" id="ARBA00022670"/>
    </source>
</evidence>
<evidence type="ECO:0000256" key="2">
    <source>
        <dbReference type="ARBA" id="ARBA00010044"/>
    </source>
</evidence>
<keyword evidence="11" id="KW-0132">Cell division</keyword>
<protein>
    <submittedName>
        <fullName evidence="11">Cell division protease</fullName>
        <ecNumber evidence="11">3.4.24.-</ecNumber>
    </submittedName>
</protein>
<sequence length="560" mass="62169">MAKSKSLIIGLIGLVLVIALGLVLVLKDNVELVSAKEAERLLTNQSVSDIIYDTQYIYFTLENKRYKAYEQGLDSKLWALDKPVTIKNQHFFSEILGEVGIVIVLVLGLAVLFQALRLLFKKPKMRENKRAEFLRESETPMESPVSLGVQTYMPLDSGVRFKDVAGISEVKEELLEIIDYLKNPRFYQDLGIALPKGVLLVGPPGVGKTMIAKAVAGEAGVPFFYQSGSSFVQIYAGMGAKRVRELFLKAKANAPSIVFIDEIDAVGKARGNARSDEREATLNQLLTEMDGFEDSSGVIVIAATNKIEVLDEALLRSGRFDRRIYVELPNLQERESILELYLRGKKHSLDIHHIARLCVGFSGAALAALVNESALNALRHKRQEISLEDILATKDKVLVGKKKALSLSEKEKEILAIYQGAKALSAYWLEVDFDKIGLVGESFKQVDKELISKQELMSKIKVALAGNIATKLIYQQSFSNAKDDVARAKEIATQMCAEYGMAERLLGDVSDVAYILDTAQKEMSEFLTNAKPLLEKVARELLSKERLSKEEIKAIYEASL</sequence>
<feature type="domain" description="AAA+ ATPase" evidence="10">
    <location>
        <begin position="194"/>
        <end position="330"/>
    </location>
</feature>
<comment type="similarity">
    <text evidence="8">Belongs to the AAA ATPase family.</text>
</comment>
<name>A0A377JRB4_9HELI</name>
<comment type="cofactor">
    <cofactor evidence="1">
        <name>Zn(2+)</name>
        <dbReference type="ChEBI" id="CHEBI:29105"/>
    </cofactor>
</comment>
<dbReference type="SUPFAM" id="SSF140990">
    <property type="entry name" value="FtsH protease domain-like"/>
    <property type="match status" value="1"/>
</dbReference>
<dbReference type="CDD" id="cd19501">
    <property type="entry name" value="RecA-like_FtsH"/>
    <property type="match status" value="1"/>
</dbReference>
<dbReference type="GO" id="GO:0004176">
    <property type="term" value="F:ATP-dependent peptidase activity"/>
    <property type="evidence" value="ECO:0007669"/>
    <property type="project" value="InterPro"/>
</dbReference>
<dbReference type="GO" id="GO:0016887">
    <property type="term" value="F:ATP hydrolysis activity"/>
    <property type="evidence" value="ECO:0007669"/>
    <property type="project" value="InterPro"/>
</dbReference>
<keyword evidence="8" id="KW-0067">ATP-binding</keyword>
<organism evidence="11 12">
    <name type="scientific">Helicobacter cinaedi</name>
    <dbReference type="NCBI Taxonomy" id="213"/>
    <lineage>
        <taxon>Bacteria</taxon>
        <taxon>Pseudomonadati</taxon>
        <taxon>Campylobacterota</taxon>
        <taxon>Epsilonproteobacteria</taxon>
        <taxon>Campylobacterales</taxon>
        <taxon>Helicobacteraceae</taxon>
        <taxon>Helicobacter</taxon>
    </lineage>
</organism>